<feature type="compositionally biased region" description="Pro residues" evidence="1">
    <location>
        <begin position="46"/>
        <end position="63"/>
    </location>
</feature>
<dbReference type="RefSeq" id="WP_283717145.1">
    <property type="nucleotide sequence ID" value="NZ_JASJND010000008.1"/>
</dbReference>
<name>A0ABT6ZI93_9MICO</name>
<accession>A0ABT6ZI93</accession>
<feature type="compositionally biased region" description="Low complexity" evidence="1">
    <location>
        <begin position="64"/>
        <end position="81"/>
    </location>
</feature>
<feature type="region of interest" description="Disordered" evidence="1">
    <location>
        <begin position="1"/>
        <end position="81"/>
    </location>
</feature>
<sequence>MDDDGANELTALRARAYGPDADIDGDPAARARLEALEANARAARRPPAPTVAPRPAPPLPAPATPTTTTASTIAVTPTSTAAQPMPARKRLWAATWAGSLAAVATVAVAVTAAASAQFAWPATGYADAGVTRVASLAVDPDSTVTSQYFGGDIDATVHESFAGVTAFTFTYEYPGGEAESLCIAVVPERDVNAPRQPSSDDDSGQIFGPLTQSCSAGAFPAAASMVVTDQAPAALRERFAVGSSLQFVHHGGEVEVFAADPAPTVA</sequence>
<keyword evidence="3" id="KW-1185">Reference proteome</keyword>
<protein>
    <submittedName>
        <fullName evidence="2">Uncharacterized protein</fullName>
    </submittedName>
</protein>
<reference evidence="2 3" key="1">
    <citation type="submission" date="2023-05" db="EMBL/GenBank/DDBJ databases">
        <title>Microbacterium dauci sp.nov., Isolated from Carrot Rhizosphere Soil.</title>
        <authorList>
            <person name="Xiao Z."/>
            <person name="Zheng J."/>
        </authorList>
    </citation>
    <scope>NUCLEOTIDE SEQUENCE [LARGE SCALE GENOMIC DNA]</scope>
    <source>
        <strain evidence="2 3">LX3-4</strain>
    </source>
</reference>
<evidence type="ECO:0000313" key="2">
    <source>
        <dbReference type="EMBL" id="MDJ1115455.1"/>
    </source>
</evidence>
<dbReference type="Proteomes" id="UP001321481">
    <property type="component" value="Unassembled WGS sequence"/>
</dbReference>
<evidence type="ECO:0000313" key="3">
    <source>
        <dbReference type="Proteomes" id="UP001321481"/>
    </source>
</evidence>
<proteinExistence type="predicted"/>
<comment type="caution">
    <text evidence="2">The sequence shown here is derived from an EMBL/GenBank/DDBJ whole genome shotgun (WGS) entry which is preliminary data.</text>
</comment>
<dbReference type="EMBL" id="JASJND010000008">
    <property type="protein sequence ID" value="MDJ1115455.1"/>
    <property type="molecule type" value="Genomic_DNA"/>
</dbReference>
<gene>
    <name evidence="2" type="ORF">QNI14_13480</name>
</gene>
<organism evidence="2 3">
    <name type="scientific">Microbacterium dauci</name>
    <dbReference type="NCBI Taxonomy" id="3048008"/>
    <lineage>
        <taxon>Bacteria</taxon>
        <taxon>Bacillati</taxon>
        <taxon>Actinomycetota</taxon>
        <taxon>Actinomycetes</taxon>
        <taxon>Micrococcales</taxon>
        <taxon>Microbacteriaceae</taxon>
        <taxon>Microbacterium</taxon>
    </lineage>
</organism>
<evidence type="ECO:0000256" key="1">
    <source>
        <dbReference type="SAM" id="MobiDB-lite"/>
    </source>
</evidence>